<dbReference type="RefSeq" id="WP_187657607.1">
    <property type="nucleotide sequence ID" value="NZ_JACSOD020000478.1"/>
</dbReference>
<evidence type="ECO:0008006" key="3">
    <source>
        <dbReference type="Google" id="ProtNLM"/>
    </source>
</evidence>
<accession>A0ABS2CWR6</accession>
<reference evidence="1 2" key="1">
    <citation type="submission" date="2021-02" db="EMBL/GenBank/DDBJ databases">
        <authorList>
            <person name="Jung H.S."/>
            <person name="Chun B.H."/>
            <person name="Jeon C.O."/>
        </authorList>
    </citation>
    <scope>NUCLEOTIDE SEQUENCE [LARGE SCALE GENOMIC DNA]</scope>
    <source>
        <strain evidence="1 2">LMG 25203</strain>
    </source>
</reference>
<gene>
    <name evidence="1" type="ORF">H9X54_008815</name>
</gene>
<protein>
    <recommendedName>
        <fullName evidence="3">Peptidase S74 domain-containing protein</fullName>
    </recommendedName>
</protein>
<organism evidence="1 2">
    <name type="scientific">Flavobacterium macrobrachii</name>
    <dbReference type="NCBI Taxonomy" id="591204"/>
    <lineage>
        <taxon>Bacteria</taxon>
        <taxon>Pseudomonadati</taxon>
        <taxon>Bacteroidota</taxon>
        <taxon>Flavobacteriia</taxon>
        <taxon>Flavobacteriales</taxon>
        <taxon>Flavobacteriaceae</taxon>
        <taxon>Flavobacterium</taxon>
    </lineage>
</organism>
<dbReference type="EMBL" id="JACSOD020000478">
    <property type="protein sequence ID" value="MBM6499398.1"/>
    <property type="molecule type" value="Genomic_DNA"/>
</dbReference>
<evidence type="ECO:0000313" key="1">
    <source>
        <dbReference type="EMBL" id="MBM6499398.1"/>
    </source>
</evidence>
<evidence type="ECO:0000313" key="2">
    <source>
        <dbReference type="Proteomes" id="UP000759529"/>
    </source>
</evidence>
<proteinExistence type="predicted"/>
<dbReference type="Proteomes" id="UP000759529">
    <property type="component" value="Unassembled WGS sequence"/>
</dbReference>
<sequence>MLTEKELVDIETRANQTQNGPWKAYIEGRDHESGSNFIMTGVEENRGEDIEMIGATIADYEFIANAKQDIPKLTAQIRELRRKLEKKALP</sequence>
<name>A0ABS2CWR6_9FLAO</name>
<comment type="caution">
    <text evidence="1">The sequence shown here is derived from an EMBL/GenBank/DDBJ whole genome shotgun (WGS) entry which is preliminary data.</text>
</comment>
<keyword evidence="2" id="KW-1185">Reference proteome</keyword>